<dbReference type="Proteomes" id="UP000308652">
    <property type="component" value="Unassembled WGS sequence"/>
</dbReference>
<dbReference type="AlphaFoldDB" id="A0A5C3MGW9"/>
<evidence type="ECO:0000256" key="1">
    <source>
        <dbReference type="SAM" id="MobiDB-lite"/>
    </source>
</evidence>
<feature type="compositionally biased region" description="Polar residues" evidence="1">
    <location>
        <begin position="1"/>
        <end position="12"/>
    </location>
</feature>
<dbReference type="EMBL" id="ML213590">
    <property type="protein sequence ID" value="TFK44612.1"/>
    <property type="molecule type" value="Genomic_DNA"/>
</dbReference>
<dbReference type="OrthoDB" id="2527272at2759"/>
<accession>A0A5C3MGW9</accession>
<keyword evidence="3" id="KW-1185">Reference proteome</keyword>
<name>A0A5C3MGW9_9AGAR</name>
<organism evidence="2 3">
    <name type="scientific">Crucibulum laeve</name>
    <dbReference type="NCBI Taxonomy" id="68775"/>
    <lineage>
        <taxon>Eukaryota</taxon>
        <taxon>Fungi</taxon>
        <taxon>Dikarya</taxon>
        <taxon>Basidiomycota</taxon>
        <taxon>Agaricomycotina</taxon>
        <taxon>Agaricomycetes</taxon>
        <taxon>Agaricomycetidae</taxon>
        <taxon>Agaricales</taxon>
        <taxon>Agaricineae</taxon>
        <taxon>Nidulariaceae</taxon>
        <taxon>Crucibulum</taxon>
    </lineage>
</organism>
<proteinExistence type="predicted"/>
<evidence type="ECO:0000313" key="3">
    <source>
        <dbReference type="Proteomes" id="UP000308652"/>
    </source>
</evidence>
<gene>
    <name evidence="2" type="ORF">BDQ12DRAFT_695059</name>
</gene>
<feature type="region of interest" description="Disordered" evidence="1">
    <location>
        <begin position="1"/>
        <end position="21"/>
    </location>
</feature>
<reference evidence="2 3" key="1">
    <citation type="journal article" date="2019" name="Nat. Ecol. Evol.">
        <title>Megaphylogeny resolves global patterns of mushroom evolution.</title>
        <authorList>
            <person name="Varga T."/>
            <person name="Krizsan K."/>
            <person name="Foldi C."/>
            <person name="Dima B."/>
            <person name="Sanchez-Garcia M."/>
            <person name="Sanchez-Ramirez S."/>
            <person name="Szollosi G.J."/>
            <person name="Szarkandi J.G."/>
            <person name="Papp V."/>
            <person name="Albert L."/>
            <person name="Andreopoulos W."/>
            <person name="Angelini C."/>
            <person name="Antonin V."/>
            <person name="Barry K.W."/>
            <person name="Bougher N.L."/>
            <person name="Buchanan P."/>
            <person name="Buyck B."/>
            <person name="Bense V."/>
            <person name="Catcheside P."/>
            <person name="Chovatia M."/>
            <person name="Cooper J."/>
            <person name="Damon W."/>
            <person name="Desjardin D."/>
            <person name="Finy P."/>
            <person name="Geml J."/>
            <person name="Haridas S."/>
            <person name="Hughes K."/>
            <person name="Justo A."/>
            <person name="Karasinski D."/>
            <person name="Kautmanova I."/>
            <person name="Kiss B."/>
            <person name="Kocsube S."/>
            <person name="Kotiranta H."/>
            <person name="LaButti K.M."/>
            <person name="Lechner B.E."/>
            <person name="Liimatainen K."/>
            <person name="Lipzen A."/>
            <person name="Lukacs Z."/>
            <person name="Mihaltcheva S."/>
            <person name="Morgado L.N."/>
            <person name="Niskanen T."/>
            <person name="Noordeloos M.E."/>
            <person name="Ohm R.A."/>
            <person name="Ortiz-Santana B."/>
            <person name="Ovrebo C."/>
            <person name="Racz N."/>
            <person name="Riley R."/>
            <person name="Savchenko A."/>
            <person name="Shiryaev A."/>
            <person name="Soop K."/>
            <person name="Spirin V."/>
            <person name="Szebenyi C."/>
            <person name="Tomsovsky M."/>
            <person name="Tulloss R.E."/>
            <person name="Uehling J."/>
            <person name="Grigoriev I.V."/>
            <person name="Vagvolgyi C."/>
            <person name="Papp T."/>
            <person name="Martin F.M."/>
            <person name="Miettinen O."/>
            <person name="Hibbett D.S."/>
            <person name="Nagy L.G."/>
        </authorList>
    </citation>
    <scope>NUCLEOTIDE SEQUENCE [LARGE SCALE GENOMIC DNA]</scope>
    <source>
        <strain evidence="2 3">CBS 166.37</strain>
    </source>
</reference>
<sequence length="196" mass="22692">MSWQISTSQNTQAHDEETPPDRLKDHYFGPSKFYCVETICAPCGVVIAWNLFDRSESAIQILDFLERIFPKEESSPTYICIDKACLILQSAISNQNAICQKWCNPAPLDGSAPNLVGIDYNKYGKPYYKQAFNTQACEQLNAWLGGFESILKRMTPNNFKWFLHTMLFYHIRYVINRQNHKIKKGYTIKSESEEEN</sequence>
<evidence type="ECO:0000313" key="2">
    <source>
        <dbReference type="EMBL" id="TFK44612.1"/>
    </source>
</evidence>
<protein>
    <submittedName>
        <fullName evidence="2">Uncharacterized protein</fullName>
    </submittedName>
</protein>